<feature type="domain" description="TonB C-terminal" evidence="1">
    <location>
        <begin position="103"/>
        <end position="170"/>
    </location>
</feature>
<keyword evidence="3" id="KW-1185">Reference proteome</keyword>
<dbReference type="PANTHER" id="PTHR33446">
    <property type="entry name" value="PROTEIN TONB-RELATED"/>
    <property type="match status" value="1"/>
</dbReference>
<dbReference type="GO" id="GO:0098797">
    <property type="term" value="C:plasma membrane protein complex"/>
    <property type="evidence" value="ECO:0007669"/>
    <property type="project" value="TreeGrafter"/>
</dbReference>
<proteinExistence type="predicted"/>
<organism evidence="2 3">
    <name type="scientific">Hymenobacter perfusus</name>
    <dbReference type="NCBI Taxonomy" id="1236770"/>
    <lineage>
        <taxon>Bacteria</taxon>
        <taxon>Pseudomonadati</taxon>
        <taxon>Bacteroidota</taxon>
        <taxon>Cytophagia</taxon>
        <taxon>Cytophagales</taxon>
        <taxon>Hymenobacteraceae</taxon>
        <taxon>Hymenobacter</taxon>
    </lineage>
</organism>
<protein>
    <recommendedName>
        <fullName evidence="1">TonB C-terminal domain-containing protein</fullName>
    </recommendedName>
</protein>
<dbReference type="GO" id="GO:0031992">
    <property type="term" value="F:energy transducer activity"/>
    <property type="evidence" value="ECO:0007669"/>
    <property type="project" value="TreeGrafter"/>
</dbReference>
<dbReference type="Proteomes" id="UP000270291">
    <property type="component" value="Unassembled WGS sequence"/>
</dbReference>
<dbReference type="AlphaFoldDB" id="A0A3R9UXN2"/>
<dbReference type="Pfam" id="PF03544">
    <property type="entry name" value="TonB_C"/>
    <property type="match status" value="1"/>
</dbReference>
<evidence type="ECO:0000313" key="3">
    <source>
        <dbReference type="Proteomes" id="UP000270291"/>
    </source>
</evidence>
<dbReference type="EMBL" id="RWIU01000005">
    <property type="protein sequence ID" value="RSK42356.1"/>
    <property type="molecule type" value="Genomic_DNA"/>
</dbReference>
<dbReference type="PANTHER" id="PTHR33446:SF2">
    <property type="entry name" value="PROTEIN TONB"/>
    <property type="match status" value="1"/>
</dbReference>
<gene>
    <name evidence="2" type="ORF">EI293_15670</name>
</gene>
<name>A0A3R9UXN2_9BACT</name>
<sequence>MKPILRVVTLALLFVGSSLPIYAQKKISAEKLPESTDANKKQKTPPELLGNPGPTCTCFVPCPAIDSLQATYVCVEQMPIPPGGNAKAYLNTLAGQVQVPINQSGLEGRVWVYFVVTPTGELTDFKISKGLSPAYNAEAIRVIKAQPAWSPGYQSGQAVRVQILAYVQFRSQ</sequence>
<dbReference type="InterPro" id="IPR037682">
    <property type="entry name" value="TonB_C"/>
</dbReference>
<reference evidence="2 3" key="1">
    <citation type="submission" date="2018-12" db="EMBL/GenBank/DDBJ databases">
        <authorList>
            <person name="Feng G."/>
            <person name="Zhu H."/>
        </authorList>
    </citation>
    <scope>NUCLEOTIDE SEQUENCE [LARGE SCALE GENOMIC DNA]</scope>
    <source>
        <strain evidence="2 3">LMG 26000</strain>
    </source>
</reference>
<dbReference type="SUPFAM" id="SSF74653">
    <property type="entry name" value="TolA/TonB C-terminal domain"/>
    <property type="match status" value="1"/>
</dbReference>
<evidence type="ECO:0000313" key="2">
    <source>
        <dbReference type="EMBL" id="RSK42356.1"/>
    </source>
</evidence>
<accession>A0A3R9UXN2</accession>
<dbReference type="InterPro" id="IPR051045">
    <property type="entry name" value="TonB-dependent_transducer"/>
</dbReference>
<dbReference type="OrthoDB" id="1039448at2"/>
<evidence type="ECO:0000259" key="1">
    <source>
        <dbReference type="Pfam" id="PF03544"/>
    </source>
</evidence>
<dbReference type="RefSeq" id="WP_125439486.1">
    <property type="nucleotide sequence ID" value="NZ_RWIU01000005.1"/>
</dbReference>
<comment type="caution">
    <text evidence="2">The sequence shown here is derived from an EMBL/GenBank/DDBJ whole genome shotgun (WGS) entry which is preliminary data.</text>
</comment>
<dbReference type="Gene3D" id="3.30.1150.10">
    <property type="match status" value="1"/>
</dbReference>
<dbReference type="GO" id="GO:0055085">
    <property type="term" value="P:transmembrane transport"/>
    <property type="evidence" value="ECO:0007669"/>
    <property type="project" value="InterPro"/>
</dbReference>